<organism evidence="2 3">
    <name type="scientific">Tetradesmus obliquus</name>
    <name type="common">Green alga</name>
    <name type="synonym">Acutodesmus obliquus</name>
    <dbReference type="NCBI Taxonomy" id="3088"/>
    <lineage>
        <taxon>Eukaryota</taxon>
        <taxon>Viridiplantae</taxon>
        <taxon>Chlorophyta</taxon>
        <taxon>core chlorophytes</taxon>
        <taxon>Chlorophyceae</taxon>
        <taxon>CS clade</taxon>
        <taxon>Sphaeropleales</taxon>
        <taxon>Scenedesmaceae</taxon>
        <taxon>Tetradesmus</taxon>
    </lineage>
</organism>
<accession>A0ABY8U3F6</accession>
<dbReference type="PANTHER" id="PTHR34810">
    <property type="entry name" value="DNA-BINDING PROTEIN BIN4"/>
    <property type="match status" value="1"/>
</dbReference>
<feature type="compositionally biased region" description="Low complexity" evidence="1">
    <location>
        <begin position="40"/>
        <end position="58"/>
    </location>
</feature>
<evidence type="ECO:0000256" key="1">
    <source>
        <dbReference type="SAM" id="MobiDB-lite"/>
    </source>
</evidence>
<proteinExistence type="predicted"/>
<sequence>MPDWMETHTPTQPAIDISSDHEGSDMQNGPSRTAAGGAGSSKAAAASSKPGSSSQQAAAAAASDSQAAGKAGSSAAAAAAAAAGGIAVAASIDRSELQLILPEKLVRHKVLVELEPAPHQATELSGDAGAVGRLVASSSTAEDGQFKLDLKGVFYQATVLPLAGTAMVVNLGPTEAKVESVLNDFVRLREECSYHDSGTALEGGYGMAELMADDEDVYQLGEEGKEGDKAAAKKAAAKRAGKAGGSKAAAASSRALKPAKAGVKKKPAKPKSASKGGGKAAGGSKARSTPKKAASKPKSAAKPKAAPKAKPASAAKTQKKKKQDSDEEDDWDDSDYSD</sequence>
<protein>
    <submittedName>
        <fullName evidence="2">Uncharacterized protein</fullName>
    </submittedName>
</protein>
<evidence type="ECO:0000313" key="3">
    <source>
        <dbReference type="Proteomes" id="UP001244341"/>
    </source>
</evidence>
<name>A0ABY8U3F6_TETOB</name>
<feature type="compositionally biased region" description="Low complexity" evidence="1">
    <location>
        <begin position="245"/>
        <end position="261"/>
    </location>
</feature>
<dbReference type="EMBL" id="CP126214">
    <property type="protein sequence ID" value="WIA15914.1"/>
    <property type="molecule type" value="Genomic_DNA"/>
</dbReference>
<keyword evidence="3" id="KW-1185">Reference proteome</keyword>
<dbReference type="PANTHER" id="PTHR34810:SF1">
    <property type="entry name" value="DNA-BINDING PROTEIN BIN4"/>
    <property type="match status" value="1"/>
</dbReference>
<feature type="region of interest" description="Disordered" evidence="1">
    <location>
        <begin position="239"/>
        <end position="338"/>
    </location>
</feature>
<evidence type="ECO:0000313" key="2">
    <source>
        <dbReference type="EMBL" id="WIA15914.1"/>
    </source>
</evidence>
<dbReference type="Proteomes" id="UP001244341">
    <property type="component" value="Chromosome 7b"/>
</dbReference>
<dbReference type="InterPro" id="IPR033246">
    <property type="entry name" value="BIN4"/>
</dbReference>
<reference evidence="2 3" key="1">
    <citation type="submission" date="2023-05" db="EMBL/GenBank/DDBJ databases">
        <title>A 100% complete, gapless, phased diploid assembly of the Scenedesmus obliquus UTEX 3031 genome.</title>
        <authorList>
            <person name="Biondi T.C."/>
            <person name="Hanschen E.R."/>
            <person name="Kwon T."/>
            <person name="Eng W."/>
            <person name="Kruse C.P.S."/>
            <person name="Koehler S.I."/>
            <person name="Kunde Y."/>
            <person name="Gleasner C.D."/>
            <person name="You Mak K.T."/>
            <person name="Polle J."/>
            <person name="Hovde B.T."/>
            <person name="Starkenburg S.R."/>
        </authorList>
    </citation>
    <scope>NUCLEOTIDE SEQUENCE [LARGE SCALE GENOMIC DNA]</scope>
    <source>
        <strain evidence="2 3">DOE0152z</strain>
    </source>
</reference>
<gene>
    <name evidence="2" type="ORF">OEZ85_012663</name>
</gene>
<feature type="compositionally biased region" description="Basic residues" evidence="1">
    <location>
        <begin position="288"/>
        <end position="307"/>
    </location>
</feature>
<feature type="compositionally biased region" description="Acidic residues" evidence="1">
    <location>
        <begin position="325"/>
        <end position="338"/>
    </location>
</feature>
<feature type="region of interest" description="Disordered" evidence="1">
    <location>
        <begin position="1"/>
        <end position="58"/>
    </location>
</feature>